<keyword evidence="4 12" id="KW-0723">Serine/threonine-protein kinase</keyword>
<dbReference type="GO" id="GO:0004674">
    <property type="term" value="F:protein serine/threonine kinase activity"/>
    <property type="evidence" value="ECO:0007669"/>
    <property type="project" value="UniProtKB-KW"/>
</dbReference>
<dbReference type="AlphaFoldDB" id="A0A7N1A655"/>
<dbReference type="InterPro" id="IPR017441">
    <property type="entry name" value="Protein_kinase_ATP_BS"/>
</dbReference>
<dbReference type="PROSITE" id="PS00108">
    <property type="entry name" value="PROTEIN_KINASE_ST"/>
    <property type="match status" value="1"/>
</dbReference>
<protein>
    <recommendedName>
        <fullName evidence="2">non-specific serine/threonine protein kinase</fullName>
        <ecNumber evidence="2">2.7.11.1</ecNumber>
    </recommendedName>
</protein>
<dbReference type="InterPro" id="IPR000719">
    <property type="entry name" value="Prot_kinase_dom"/>
</dbReference>
<comment type="catalytic activity">
    <reaction evidence="10">
        <text>L-seryl-[protein] + ATP = O-phospho-L-seryl-[protein] + ADP + H(+)</text>
        <dbReference type="Rhea" id="RHEA:17989"/>
        <dbReference type="Rhea" id="RHEA-COMP:9863"/>
        <dbReference type="Rhea" id="RHEA-COMP:11604"/>
        <dbReference type="ChEBI" id="CHEBI:15378"/>
        <dbReference type="ChEBI" id="CHEBI:29999"/>
        <dbReference type="ChEBI" id="CHEBI:30616"/>
        <dbReference type="ChEBI" id="CHEBI:83421"/>
        <dbReference type="ChEBI" id="CHEBI:456216"/>
        <dbReference type="EC" id="2.7.11.1"/>
    </reaction>
</comment>
<keyword evidence="8 11" id="KW-0067">ATP-binding</keyword>
<dbReference type="PROSITE" id="PS50011">
    <property type="entry name" value="PROTEIN_KINASE_DOM"/>
    <property type="match status" value="1"/>
</dbReference>
<dbReference type="InterPro" id="IPR001245">
    <property type="entry name" value="Ser-Thr/Tyr_kinase_cat_dom"/>
</dbReference>
<sequence length="423" mass="47729">MAPNTNLYSFISRFLTCFNSNNMFLRQKIQPKKHIPVSQRLSVSDFSVPGSPMSVLSDLSTSQIATNLHIFTFAELKMVTNGFCPSNLLGGGGFGQVYKGFIDENAIPGLTPQKVAVKVLDLDGMQGHMEWLAEVVFLGQLSHPHLVKLIGYCCEDEHRLLVYEYMTLGSLDKKLFNSYNTPLPWLTRIKVALGAARGLCFLHEEQKPIIYRDFKTSNILLDDDYHAKLSDFGLATDGPEGDESHLSLSHVMGTQGYTAPEYITTGHLTTMCDVYSFGVVLLELLTGKKNMDKAVCARERDIVMWARPMLKDAHKVDPIVDPRLDGKFSYRGAKKIAALAYQCLSHHPKSRPNMASVVRTLEAAAELDHDIIGEFVYSVTDGFHKDGQHWRVEELEEDKEREEKEGGERRTRSPRQRRKMEVR</sequence>
<evidence type="ECO:0000313" key="15">
    <source>
        <dbReference type="EnsemblPlants" id="Kaladp0481s0009.1.v1.1"/>
    </source>
</evidence>
<comment type="subcellular location">
    <subcellularLocation>
        <location evidence="1">Cell membrane</location>
    </subcellularLocation>
</comment>
<evidence type="ECO:0000256" key="7">
    <source>
        <dbReference type="ARBA" id="ARBA00022777"/>
    </source>
</evidence>
<reference evidence="15" key="1">
    <citation type="submission" date="2021-01" db="UniProtKB">
        <authorList>
            <consortium name="EnsemblPlants"/>
        </authorList>
    </citation>
    <scope>IDENTIFICATION</scope>
</reference>
<dbReference type="FunFam" id="3.30.200.20:FF:000228">
    <property type="entry name" value="Serine/threonine-protein kinase BIK1"/>
    <property type="match status" value="1"/>
</dbReference>
<evidence type="ECO:0000256" key="5">
    <source>
        <dbReference type="ARBA" id="ARBA00022679"/>
    </source>
</evidence>
<dbReference type="Gene3D" id="3.30.200.20">
    <property type="entry name" value="Phosphorylase Kinase, domain 1"/>
    <property type="match status" value="1"/>
</dbReference>
<dbReference type="InterPro" id="IPR011009">
    <property type="entry name" value="Kinase-like_dom_sf"/>
</dbReference>
<evidence type="ECO:0000259" key="14">
    <source>
        <dbReference type="PROSITE" id="PS50011"/>
    </source>
</evidence>
<dbReference type="Gramene" id="Kaladp0481s0009.1.v1.1">
    <property type="protein sequence ID" value="Kaladp0481s0009.1.v1.1"/>
    <property type="gene ID" value="Kaladp0481s0009.v1.1"/>
</dbReference>
<dbReference type="GO" id="GO:0005524">
    <property type="term" value="F:ATP binding"/>
    <property type="evidence" value="ECO:0007669"/>
    <property type="project" value="UniProtKB-UniRule"/>
</dbReference>
<feature type="compositionally biased region" description="Basic and acidic residues" evidence="13">
    <location>
        <begin position="401"/>
        <end position="411"/>
    </location>
</feature>
<dbReference type="Proteomes" id="UP000594263">
    <property type="component" value="Unplaced"/>
</dbReference>
<evidence type="ECO:0000256" key="4">
    <source>
        <dbReference type="ARBA" id="ARBA00022527"/>
    </source>
</evidence>
<dbReference type="InterPro" id="IPR050823">
    <property type="entry name" value="Plant_Ser_Thr_Prot_Kinase"/>
</dbReference>
<dbReference type="FunFam" id="1.10.510.10:FF:000095">
    <property type="entry name" value="protein STRUBBELIG-RECEPTOR FAMILY 8"/>
    <property type="match status" value="1"/>
</dbReference>
<dbReference type="InterPro" id="IPR008271">
    <property type="entry name" value="Ser/Thr_kinase_AS"/>
</dbReference>
<feature type="region of interest" description="Disordered" evidence="13">
    <location>
        <begin position="391"/>
        <end position="423"/>
    </location>
</feature>
<dbReference type="PANTHER" id="PTHR45621">
    <property type="entry name" value="OS01G0588500 PROTEIN-RELATED"/>
    <property type="match status" value="1"/>
</dbReference>
<accession>A0A7N1A655</accession>
<dbReference type="Gene3D" id="1.10.510.10">
    <property type="entry name" value="Transferase(Phosphotransferase) domain 1"/>
    <property type="match status" value="1"/>
</dbReference>
<evidence type="ECO:0000256" key="11">
    <source>
        <dbReference type="PROSITE-ProRule" id="PRU10141"/>
    </source>
</evidence>
<evidence type="ECO:0000256" key="2">
    <source>
        <dbReference type="ARBA" id="ARBA00012513"/>
    </source>
</evidence>
<proteinExistence type="inferred from homology"/>
<dbReference type="Pfam" id="PF07714">
    <property type="entry name" value="PK_Tyr_Ser-Thr"/>
    <property type="match status" value="1"/>
</dbReference>
<evidence type="ECO:0000256" key="10">
    <source>
        <dbReference type="ARBA" id="ARBA00048679"/>
    </source>
</evidence>
<dbReference type="EnsemblPlants" id="Kaladp0481s0009.1.v1.1">
    <property type="protein sequence ID" value="Kaladp0481s0009.1.v1.1"/>
    <property type="gene ID" value="Kaladp0481s0009.v1.1"/>
</dbReference>
<organism evidence="15 16">
    <name type="scientific">Kalanchoe fedtschenkoi</name>
    <name type="common">Lavender scallops</name>
    <name type="synonym">South American air plant</name>
    <dbReference type="NCBI Taxonomy" id="63787"/>
    <lineage>
        <taxon>Eukaryota</taxon>
        <taxon>Viridiplantae</taxon>
        <taxon>Streptophyta</taxon>
        <taxon>Embryophyta</taxon>
        <taxon>Tracheophyta</taxon>
        <taxon>Spermatophyta</taxon>
        <taxon>Magnoliopsida</taxon>
        <taxon>eudicotyledons</taxon>
        <taxon>Gunneridae</taxon>
        <taxon>Pentapetalae</taxon>
        <taxon>Saxifragales</taxon>
        <taxon>Crassulaceae</taxon>
        <taxon>Kalanchoe</taxon>
    </lineage>
</organism>
<dbReference type="OMA" id="FTKNVMG"/>
<keyword evidence="3" id="KW-0472">Membrane</keyword>
<evidence type="ECO:0000256" key="12">
    <source>
        <dbReference type="RuleBase" id="RU000304"/>
    </source>
</evidence>
<comment type="catalytic activity">
    <reaction evidence="9">
        <text>L-threonyl-[protein] + ATP = O-phospho-L-threonyl-[protein] + ADP + H(+)</text>
        <dbReference type="Rhea" id="RHEA:46608"/>
        <dbReference type="Rhea" id="RHEA-COMP:11060"/>
        <dbReference type="Rhea" id="RHEA-COMP:11605"/>
        <dbReference type="ChEBI" id="CHEBI:15378"/>
        <dbReference type="ChEBI" id="CHEBI:30013"/>
        <dbReference type="ChEBI" id="CHEBI:30616"/>
        <dbReference type="ChEBI" id="CHEBI:61977"/>
        <dbReference type="ChEBI" id="CHEBI:456216"/>
        <dbReference type="EC" id="2.7.11.1"/>
    </reaction>
</comment>
<evidence type="ECO:0000256" key="8">
    <source>
        <dbReference type="ARBA" id="ARBA00022840"/>
    </source>
</evidence>
<dbReference type="PROSITE" id="PS00107">
    <property type="entry name" value="PROTEIN_KINASE_ATP"/>
    <property type="match status" value="1"/>
</dbReference>
<dbReference type="GO" id="GO:0005886">
    <property type="term" value="C:plasma membrane"/>
    <property type="evidence" value="ECO:0007669"/>
    <property type="project" value="UniProtKB-SubCell"/>
</dbReference>
<name>A0A7N1A655_KALFE</name>
<feature type="compositionally biased region" description="Basic residues" evidence="13">
    <location>
        <begin position="412"/>
        <end position="423"/>
    </location>
</feature>
<evidence type="ECO:0000313" key="16">
    <source>
        <dbReference type="Proteomes" id="UP000594263"/>
    </source>
</evidence>
<dbReference type="EC" id="2.7.11.1" evidence="2"/>
<comment type="similarity">
    <text evidence="12">Belongs to the protein kinase superfamily.</text>
</comment>
<evidence type="ECO:0000256" key="9">
    <source>
        <dbReference type="ARBA" id="ARBA00047899"/>
    </source>
</evidence>
<keyword evidence="3" id="KW-1003">Cell membrane</keyword>
<evidence type="ECO:0000256" key="6">
    <source>
        <dbReference type="ARBA" id="ARBA00022741"/>
    </source>
</evidence>
<dbReference type="SUPFAM" id="SSF56112">
    <property type="entry name" value="Protein kinase-like (PK-like)"/>
    <property type="match status" value="1"/>
</dbReference>
<feature type="domain" description="Protein kinase" evidence="14">
    <location>
        <begin position="83"/>
        <end position="372"/>
    </location>
</feature>
<feature type="binding site" evidence="11">
    <location>
        <position position="118"/>
    </location>
    <ligand>
        <name>ATP</name>
        <dbReference type="ChEBI" id="CHEBI:30616"/>
    </ligand>
</feature>
<evidence type="ECO:0000256" key="3">
    <source>
        <dbReference type="ARBA" id="ARBA00022475"/>
    </source>
</evidence>
<keyword evidence="6 11" id="KW-0547">Nucleotide-binding</keyword>
<keyword evidence="5" id="KW-0808">Transferase</keyword>
<evidence type="ECO:0000256" key="13">
    <source>
        <dbReference type="SAM" id="MobiDB-lite"/>
    </source>
</evidence>
<keyword evidence="16" id="KW-1185">Reference proteome</keyword>
<keyword evidence="7" id="KW-0418">Kinase</keyword>
<evidence type="ECO:0000256" key="1">
    <source>
        <dbReference type="ARBA" id="ARBA00004236"/>
    </source>
</evidence>